<dbReference type="EMBL" id="JADEXN010000285">
    <property type="protein sequence ID" value="MBE9042038.1"/>
    <property type="molecule type" value="Genomic_DNA"/>
</dbReference>
<dbReference type="PANTHER" id="PTHR47268:SF4">
    <property type="entry name" value="ACYLPHOSPHATASE"/>
    <property type="match status" value="1"/>
</dbReference>
<dbReference type="InterPro" id="IPR036046">
    <property type="entry name" value="Acylphosphatase-like_dom_sf"/>
</dbReference>
<evidence type="ECO:0000256" key="3">
    <source>
        <dbReference type="ARBA" id="ARBA00015991"/>
    </source>
</evidence>
<organism evidence="8 9">
    <name type="scientific">Zarconia navalis LEGE 11467</name>
    <dbReference type="NCBI Taxonomy" id="1828826"/>
    <lineage>
        <taxon>Bacteria</taxon>
        <taxon>Bacillati</taxon>
        <taxon>Cyanobacteriota</taxon>
        <taxon>Cyanophyceae</taxon>
        <taxon>Oscillatoriophycideae</taxon>
        <taxon>Oscillatoriales</taxon>
        <taxon>Oscillatoriales incertae sedis</taxon>
        <taxon>Zarconia</taxon>
        <taxon>Zarconia navalis</taxon>
    </lineage>
</organism>
<dbReference type="Gene3D" id="3.30.70.100">
    <property type="match status" value="1"/>
</dbReference>
<comment type="catalytic activity">
    <reaction evidence="4 5">
        <text>an acyl phosphate + H2O = a carboxylate + phosphate + H(+)</text>
        <dbReference type="Rhea" id="RHEA:14965"/>
        <dbReference type="ChEBI" id="CHEBI:15377"/>
        <dbReference type="ChEBI" id="CHEBI:15378"/>
        <dbReference type="ChEBI" id="CHEBI:29067"/>
        <dbReference type="ChEBI" id="CHEBI:43474"/>
        <dbReference type="ChEBI" id="CHEBI:59918"/>
        <dbReference type="EC" id="3.6.1.7"/>
    </reaction>
</comment>
<dbReference type="AlphaFoldDB" id="A0A928Z9U4"/>
<dbReference type="PANTHER" id="PTHR47268">
    <property type="entry name" value="ACYLPHOSPHATASE"/>
    <property type="match status" value="1"/>
</dbReference>
<accession>A0A928Z9U4</accession>
<gene>
    <name evidence="8" type="ORF">IQ235_14755</name>
</gene>
<evidence type="ECO:0000259" key="7">
    <source>
        <dbReference type="PROSITE" id="PS51160"/>
    </source>
</evidence>
<dbReference type="EC" id="3.6.1.7" evidence="2 5"/>
<comment type="caution">
    <text evidence="8">The sequence shown here is derived from an EMBL/GenBank/DDBJ whole genome shotgun (WGS) entry which is preliminary data.</text>
</comment>
<name>A0A928Z9U4_9CYAN</name>
<dbReference type="GO" id="GO:0003998">
    <property type="term" value="F:acylphosphatase activity"/>
    <property type="evidence" value="ECO:0007669"/>
    <property type="project" value="UniProtKB-EC"/>
</dbReference>
<dbReference type="InterPro" id="IPR001792">
    <property type="entry name" value="Acylphosphatase-like_dom"/>
</dbReference>
<sequence>MEPSHTHIRAYISGRVQGVGYRFSTAREAKRLGIVGWVRNLPDGRVEAAFEGTRQQIEGMLGWCHRGPKGAMVENVTIENRAHQRYRGFEIRR</sequence>
<comment type="similarity">
    <text evidence="1 6">Belongs to the acylphosphatase family.</text>
</comment>
<evidence type="ECO:0000256" key="1">
    <source>
        <dbReference type="ARBA" id="ARBA00005614"/>
    </source>
</evidence>
<evidence type="ECO:0000313" key="9">
    <source>
        <dbReference type="Proteomes" id="UP000621799"/>
    </source>
</evidence>
<feature type="active site" evidence="5">
    <location>
        <position position="22"/>
    </location>
</feature>
<reference evidence="8" key="1">
    <citation type="submission" date="2020-10" db="EMBL/GenBank/DDBJ databases">
        <authorList>
            <person name="Castelo-Branco R."/>
            <person name="Eusebio N."/>
            <person name="Adriana R."/>
            <person name="Vieira A."/>
            <person name="Brugerolle De Fraissinette N."/>
            <person name="Rezende De Castro R."/>
            <person name="Schneider M.P."/>
            <person name="Vasconcelos V."/>
            <person name="Leao P.N."/>
        </authorList>
    </citation>
    <scope>NUCLEOTIDE SEQUENCE</scope>
    <source>
        <strain evidence="8">LEGE 11467</strain>
    </source>
</reference>
<dbReference type="InterPro" id="IPR017968">
    <property type="entry name" value="Acylphosphatase_CS"/>
</dbReference>
<keyword evidence="9" id="KW-1185">Reference proteome</keyword>
<evidence type="ECO:0000256" key="2">
    <source>
        <dbReference type="ARBA" id="ARBA00012150"/>
    </source>
</evidence>
<dbReference type="InterPro" id="IPR020456">
    <property type="entry name" value="Acylphosphatase"/>
</dbReference>
<protein>
    <recommendedName>
        <fullName evidence="3 5">acylphosphatase</fullName>
        <ecNumber evidence="2 5">3.6.1.7</ecNumber>
    </recommendedName>
</protein>
<dbReference type="Proteomes" id="UP000621799">
    <property type="component" value="Unassembled WGS sequence"/>
</dbReference>
<feature type="active site" evidence="5">
    <location>
        <position position="40"/>
    </location>
</feature>
<evidence type="ECO:0000256" key="5">
    <source>
        <dbReference type="PROSITE-ProRule" id="PRU00520"/>
    </source>
</evidence>
<evidence type="ECO:0000313" key="8">
    <source>
        <dbReference type="EMBL" id="MBE9042038.1"/>
    </source>
</evidence>
<proteinExistence type="inferred from homology"/>
<dbReference type="PROSITE" id="PS51160">
    <property type="entry name" value="ACYLPHOSPHATASE_3"/>
    <property type="match status" value="1"/>
</dbReference>
<dbReference type="Pfam" id="PF00708">
    <property type="entry name" value="Acylphosphatase"/>
    <property type="match status" value="1"/>
</dbReference>
<dbReference type="SUPFAM" id="SSF54975">
    <property type="entry name" value="Acylphosphatase/BLUF domain-like"/>
    <property type="match status" value="1"/>
</dbReference>
<evidence type="ECO:0000256" key="6">
    <source>
        <dbReference type="RuleBase" id="RU004168"/>
    </source>
</evidence>
<keyword evidence="5" id="KW-0378">Hydrolase</keyword>
<evidence type="ECO:0000256" key="4">
    <source>
        <dbReference type="ARBA" id="ARBA00047645"/>
    </source>
</evidence>
<dbReference type="PRINTS" id="PR00112">
    <property type="entry name" value="ACYLPHPHTASE"/>
</dbReference>
<dbReference type="PROSITE" id="PS00151">
    <property type="entry name" value="ACYLPHOSPHATASE_2"/>
    <property type="match status" value="1"/>
</dbReference>
<feature type="domain" description="Acylphosphatase-like" evidence="7">
    <location>
        <begin position="7"/>
        <end position="93"/>
    </location>
</feature>
<dbReference type="RefSeq" id="WP_264322220.1">
    <property type="nucleotide sequence ID" value="NZ_JADEXN010000285.1"/>
</dbReference>